<accession>A0ACB9KHP2</accession>
<organism evidence="1 2">
    <name type="scientific">Bauhinia variegata</name>
    <name type="common">Purple orchid tree</name>
    <name type="synonym">Phanera variegata</name>
    <dbReference type="NCBI Taxonomy" id="167791"/>
    <lineage>
        <taxon>Eukaryota</taxon>
        <taxon>Viridiplantae</taxon>
        <taxon>Streptophyta</taxon>
        <taxon>Embryophyta</taxon>
        <taxon>Tracheophyta</taxon>
        <taxon>Spermatophyta</taxon>
        <taxon>Magnoliopsida</taxon>
        <taxon>eudicotyledons</taxon>
        <taxon>Gunneridae</taxon>
        <taxon>Pentapetalae</taxon>
        <taxon>rosids</taxon>
        <taxon>fabids</taxon>
        <taxon>Fabales</taxon>
        <taxon>Fabaceae</taxon>
        <taxon>Cercidoideae</taxon>
        <taxon>Cercideae</taxon>
        <taxon>Bauhiniinae</taxon>
        <taxon>Bauhinia</taxon>
    </lineage>
</organism>
<dbReference type="EMBL" id="CM039439">
    <property type="protein sequence ID" value="KAI4296677.1"/>
    <property type="molecule type" value="Genomic_DNA"/>
</dbReference>
<evidence type="ECO:0000313" key="1">
    <source>
        <dbReference type="EMBL" id="KAI4296677.1"/>
    </source>
</evidence>
<comment type="caution">
    <text evidence="1">The sequence shown here is derived from an EMBL/GenBank/DDBJ whole genome shotgun (WGS) entry which is preliminary data.</text>
</comment>
<name>A0ACB9KHP2_BAUVA</name>
<dbReference type="Proteomes" id="UP000828941">
    <property type="component" value="Chromosome 14"/>
</dbReference>
<protein>
    <submittedName>
        <fullName evidence="1">Uncharacterized protein</fullName>
    </submittedName>
</protein>
<proteinExistence type="predicted"/>
<gene>
    <name evidence="1" type="ORF">L6164_036618</name>
</gene>
<keyword evidence="2" id="KW-1185">Reference proteome</keyword>
<evidence type="ECO:0000313" key="2">
    <source>
        <dbReference type="Proteomes" id="UP000828941"/>
    </source>
</evidence>
<reference evidence="1 2" key="1">
    <citation type="journal article" date="2022" name="DNA Res.">
        <title>Chromosomal-level genome assembly of the orchid tree Bauhinia variegata (Leguminosae; Cercidoideae) supports the allotetraploid origin hypothesis of Bauhinia.</title>
        <authorList>
            <person name="Zhong Y."/>
            <person name="Chen Y."/>
            <person name="Zheng D."/>
            <person name="Pang J."/>
            <person name="Liu Y."/>
            <person name="Luo S."/>
            <person name="Meng S."/>
            <person name="Qian L."/>
            <person name="Wei D."/>
            <person name="Dai S."/>
            <person name="Zhou R."/>
        </authorList>
    </citation>
    <scope>NUCLEOTIDE SEQUENCE [LARGE SCALE GENOMIC DNA]</scope>
    <source>
        <strain evidence="1">BV-YZ2020</strain>
    </source>
</reference>
<sequence>MVIFYGHSISPVRFAYSILTPPTLTLSPPSLGTKVTSIVLSLSETSNVFNNSVMLVKCFALIVRSDFPCGTLVKKSANSAFAGVQFTASSSLIRMSNFTILLVGNSISSITKSSFSLYPLFSAGLFTKNFLAESKTTGDEISSAAGAVGSVVAFAFLNGNLPVGLLFVSFQVFSAPSYL</sequence>